<sequence>MANSRLARSILSSVDRIAEAVANDVDVSVADIAEIVTRMDVAMSRLRLVLQRGGRRVGDPIVSSTPDEVA</sequence>
<keyword evidence="2" id="KW-1185">Reference proteome</keyword>
<gene>
    <name evidence="1" type="ORF">F0L46_05000</name>
</gene>
<protein>
    <submittedName>
        <fullName evidence="1">Uncharacterized protein</fullName>
    </submittedName>
</protein>
<organism evidence="1 2">
    <name type="scientific">Salinarimonas soli</name>
    <dbReference type="NCBI Taxonomy" id="1638099"/>
    <lineage>
        <taxon>Bacteria</taxon>
        <taxon>Pseudomonadati</taxon>
        <taxon>Pseudomonadota</taxon>
        <taxon>Alphaproteobacteria</taxon>
        <taxon>Hyphomicrobiales</taxon>
        <taxon>Salinarimonadaceae</taxon>
        <taxon>Salinarimonas</taxon>
    </lineage>
</organism>
<comment type="caution">
    <text evidence="1">The sequence shown here is derived from an EMBL/GenBank/DDBJ whole genome shotgun (WGS) entry which is preliminary data.</text>
</comment>
<reference evidence="1 2" key="1">
    <citation type="submission" date="2019-09" db="EMBL/GenBank/DDBJ databases">
        <title>Salinarimonas rosea gen. nov., sp. nov., a new member of the a-2 subgroup of the Proteobacteria.</title>
        <authorList>
            <person name="Liu J."/>
        </authorList>
    </citation>
    <scope>NUCLEOTIDE SEQUENCE [LARGE SCALE GENOMIC DNA]</scope>
    <source>
        <strain evidence="1 2">BN140002</strain>
    </source>
</reference>
<proteinExistence type="predicted"/>
<accession>A0A5B2VR62</accession>
<dbReference type="Proteomes" id="UP000323142">
    <property type="component" value="Unassembled WGS sequence"/>
</dbReference>
<reference evidence="1 2" key="2">
    <citation type="submission" date="2019-09" db="EMBL/GenBank/DDBJ databases">
        <authorList>
            <person name="Jin C."/>
        </authorList>
    </citation>
    <scope>NUCLEOTIDE SEQUENCE [LARGE SCALE GENOMIC DNA]</scope>
    <source>
        <strain evidence="1 2">BN140002</strain>
    </source>
</reference>
<dbReference type="RefSeq" id="WP_149815939.1">
    <property type="nucleotide sequence ID" value="NZ_VUOA01000009.1"/>
</dbReference>
<evidence type="ECO:0000313" key="2">
    <source>
        <dbReference type="Proteomes" id="UP000323142"/>
    </source>
</evidence>
<evidence type="ECO:0000313" key="1">
    <source>
        <dbReference type="EMBL" id="KAA2241158.1"/>
    </source>
</evidence>
<name>A0A5B2VR62_9HYPH</name>
<dbReference type="AlphaFoldDB" id="A0A5B2VR62"/>
<dbReference type="EMBL" id="VUOA01000009">
    <property type="protein sequence ID" value="KAA2241158.1"/>
    <property type="molecule type" value="Genomic_DNA"/>
</dbReference>